<dbReference type="Proteomes" id="UP000789901">
    <property type="component" value="Unassembled WGS sequence"/>
</dbReference>
<dbReference type="SUPFAM" id="SSF53098">
    <property type="entry name" value="Ribonuclease H-like"/>
    <property type="match status" value="1"/>
</dbReference>
<keyword evidence="3" id="KW-1185">Reference proteome</keyword>
<evidence type="ECO:0000259" key="1">
    <source>
        <dbReference type="Pfam" id="PF14372"/>
    </source>
</evidence>
<dbReference type="InterPro" id="IPR025525">
    <property type="entry name" value="hAT-like_transposase_RNase-H"/>
</dbReference>
<evidence type="ECO:0000313" key="3">
    <source>
        <dbReference type="Proteomes" id="UP000789901"/>
    </source>
</evidence>
<evidence type="ECO:0000313" key="2">
    <source>
        <dbReference type="EMBL" id="CAG8840129.1"/>
    </source>
</evidence>
<dbReference type="EMBL" id="CAJVQB010062125">
    <property type="protein sequence ID" value="CAG8840129.1"/>
    <property type="molecule type" value="Genomic_DNA"/>
</dbReference>
<gene>
    <name evidence="2" type="ORF">GMARGA_LOCUS34767</name>
</gene>
<feature type="non-terminal residue" evidence="2">
    <location>
        <position position="143"/>
    </location>
</feature>
<organism evidence="2 3">
    <name type="scientific">Gigaspora margarita</name>
    <dbReference type="NCBI Taxonomy" id="4874"/>
    <lineage>
        <taxon>Eukaryota</taxon>
        <taxon>Fungi</taxon>
        <taxon>Fungi incertae sedis</taxon>
        <taxon>Mucoromycota</taxon>
        <taxon>Glomeromycotina</taxon>
        <taxon>Glomeromycetes</taxon>
        <taxon>Diversisporales</taxon>
        <taxon>Gigasporaceae</taxon>
        <taxon>Gigaspora</taxon>
    </lineage>
</organism>
<accession>A0ABN7WTK0</accession>
<sequence>MKKKFNKYWNVVLDHVIIAHVLDPRYKLDHLKATLIEVGKYSMNNAELYIDDIQQKVISNRIKYTTGSNVKETLNVKEPSNVENVELVLIILYSIEYELELYKNEPLEDRMAHDYLSIQPSCIFSLRAFLRAGFTLTSDKVNL</sequence>
<protein>
    <submittedName>
        <fullName evidence="2">360_t:CDS:1</fullName>
    </submittedName>
</protein>
<comment type="caution">
    <text evidence="2">The sequence shown here is derived from an EMBL/GenBank/DDBJ whole genome shotgun (WGS) entry which is preliminary data.</text>
</comment>
<proteinExistence type="predicted"/>
<name>A0ABN7WTK0_GIGMA</name>
<reference evidence="2 3" key="1">
    <citation type="submission" date="2021-06" db="EMBL/GenBank/DDBJ databases">
        <authorList>
            <person name="Kallberg Y."/>
            <person name="Tangrot J."/>
            <person name="Rosling A."/>
        </authorList>
    </citation>
    <scope>NUCLEOTIDE SEQUENCE [LARGE SCALE GENOMIC DNA]</scope>
    <source>
        <strain evidence="2 3">120-4 pot B 10/14</strain>
    </source>
</reference>
<dbReference type="Pfam" id="PF14372">
    <property type="entry name" value="hAT-like_RNase-H"/>
    <property type="match status" value="1"/>
</dbReference>
<feature type="domain" description="hAT-like transposase RNase-H fold" evidence="1">
    <location>
        <begin position="1"/>
        <end position="57"/>
    </location>
</feature>
<dbReference type="InterPro" id="IPR012337">
    <property type="entry name" value="RNaseH-like_sf"/>
</dbReference>